<keyword evidence="2" id="KW-1133">Transmembrane helix</keyword>
<feature type="region of interest" description="Disordered" evidence="1">
    <location>
        <begin position="1"/>
        <end position="43"/>
    </location>
</feature>
<dbReference type="AlphaFoldDB" id="A0A2T7F3K1"/>
<dbReference type="Gramene" id="PUZ74641">
    <property type="protein sequence ID" value="PUZ74641"/>
    <property type="gene ID" value="GQ55_1G081300"/>
</dbReference>
<dbReference type="EMBL" id="CM009749">
    <property type="protein sequence ID" value="PUZ74641.1"/>
    <property type="molecule type" value="Genomic_DNA"/>
</dbReference>
<reference evidence="3 4" key="1">
    <citation type="submission" date="2018-04" db="EMBL/GenBank/DDBJ databases">
        <title>WGS assembly of Panicum hallii var. hallii HAL2.</title>
        <authorList>
            <person name="Lovell J."/>
            <person name="Jenkins J."/>
            <person name="Lowry D."/>
            <person name="Mamidi S."/>
            <person name="Sreedasyam A."/>
            <person name="Weng X."/>
            <person name="Barry K."/>
            <person name="Bonette J."/>
            <person name="Campitelli B."/>
            <person name="Daum C."/>
            <person name="Gordon S."/>
            <person name="Gould B."/>
            <person name="Lipzen A."/>
            <person name="MacQueen A."/>
            <person name="Palacio-Mejia J."/>
            <person name="Plott C."/>
            <person name="Shakirov E."/>
            <person name="Shu S."/>
            <person name="Yoshinaga Y."/>
            <person name="Zane M."/>
            <person name="Rokhsar D."/>
            <person name="Grimwood J."/>
            <person name="Schmutz J."/>
            <person name="Juenger T."/>
        </authorList>
    </citation>
    <scope>NUCLEOTIDE SEQUENCE [LARGE SCALE GENOMIC DNA]</scope>
    <source>
        <strain evidence="4">cv. HAL2</strain>
    </source>
</reference>
<gene>
    <name evidence="3" type="ORF">GQ55_1G081300</name>
</gene>
<accession>A0A2T7F3K1</accession>
<evidence type="ECO:0000256" key="1">
    <source>
        <dbReference type="SAM" id="MobiDB-lite"/>
    </source>
</evidence>
<evidence type="ECO:0000313" key="3">
    <source>
        <dbReference type="EMBL" id="PUZ74641.1"/>
    </source>
</evidence>
<keyword evidence="2" id="KW-0812">Transmembrane</keyword>
<keyword evidence="2" id="KW-0472">Membrane</keyword>
<keyword evidence="4" id="KW-1185">Reference proteome</keyword>
<evidence type="ECO:0000256" key="2">
    <source>
        <dbReference type="SAM" id="Phobius"/>
    </source>
</evidence>
<name>A0A2T7F3K1_9POAL</name>
<organism evidence="3 4">
    <name type="scientific">Panicum hallii var. hallii</name>
    <dbReference type="NCBI Taxonomy" id="1504633"/>
    <lineage>
        <taxon>Eukaryota</taxon>
        <taxon>Viridiplantae</taxon>
        <taxon>Streptophyta</taxon>
        <taxon>Embryophyta</taxon>
        <taxon>Tracheophyta</taxon>
        <taxon>Spermatophyta</taxon>
        <taxon>Magnoliopsida</taxon>
        <taxon>Liliopsida</taxon>
        <taxon>Poales</taxon>
        <taxon>Poaceae</taxon>
        <taxon>PACMAD clade</taxon>
        <taxon>Panicoideae</taxon>
        <taxon>Panicodae</taxon>
        <taxon>Paniceae</taxon>
        <taxon>Panicinae</taxon>
        <taxon>Panicum</taxon>
        <taxon>Panicum sect. Panicum</taxon>
    </lineage>
</organism>
<proteinExistence type="predicted"/>
<dbReference type="Proteomes" id="UP000244336">
    <property type="component" value="Chromosome 1"/>
</dbReference>
<feature type="transmembrane region" description="Helical" evidence="2">
    <location>
        <begin position="128"/>
        <end position="157"/>
    </location>
</feature>
<sequence length="158" mass="17244">MFVSDSDPTGRDKTRSRPGASPRSISVRPPSTRGQGLLGKERACSRGRRRWTWIWTSRPAAAAVEDLDDDEERRLEEQLRTKVRKANFGAYPPDISEILHKGRRVKMDKTMSYTPGATPSASSAAAGLFLPVVAAGATSTSIISISISIGLSSLYFFD</sequence>
<evidence type="ECO:0000313" key="4">
    <source>
        <dbReference type="Proteomes" id="UP000244336"/>
    </source>
</evidence>
<protein>
    <submittedName>
        <fullName evidence="3">Uncharacterized protein</fullName>
    </submittedName>
</protein>